<evidence type="ECO:0000313" key="2">
    <source>
        <dbReference type="Proteomes" id="UP000554286"/>
    </source>
</evidence>
<reference evidence="1 2" key="1">
    <citation type="submission" date="2020-08" db="EMBL/GenBank/DDBJ databases">
        <title>Genome sequencing of Purple Non-Sulfur Bacteria from various extreme environments.</title>
        <authorList>
            <person name="Mayer M."/>
        </authorList>
    </citation>
    <scope>NUCLEOTIDE SEQUENCE [LARGE SCALE GENOMIC DNA]</scope>
    <source>
        <strain evidence="1 2">JA131</strain>
    </source>
</reference>
<sequence>MTAMHITAAPVLDFFTAGLSQEREVRRRLSLEVVRRAAVLRDNGLQVGVSHDFRPLVEAPAAVGETTLRMPLVDPDCQSYLDDGSAFWAGCWRDNVLVATTAVRLRHVSGGLREDMESLRFFYDDPVRIPADVVCRIEAPSARIISGLVMCSVSVWTARSEAGRGVAENLSQLAKLIGVGLWDPDHLIGFCMLDSVRKFAFHKYWHSTAELGFYLSAPNFRLPETAVLLATSRRDFREQRLGLIGLTSVRVSGQGAETLLAPSSSIEAGPGADGRL</sequence>
<gene>
    <name evidence="1" type="ORF">GGD89_003732</name>
</gene>
<accession>A0A7W6RHP4</accession>
<dbReference type="EMBL" id="JACIGK010000048">
    <property type="protein sequence ID" value="MBB4268078.1"/>
    <property type="molecule type" value="Genomic_DNA"/>
</dbReference>
<dbReference type="RefSeq" id="WP_184048620.1">
    <property type="nucleotide sequence ID" value="NZ_JACIGK010000048.1"/>
</dbReference>
<dbReference type="AlphaFoldDB" id="A0A7W6RHP4"/>
<comment type="caution">
    <text evidence="1">The sequence shown here is derived from an EMBL/GenBank/DDBJ whole genome shotgun (WGS) entry which is preliminary data.</text>
</comment>
<proteinExistence type="predicted"/>
<keyword evidence="2" id="KW-1185">Reference proteome</keyword>
<protein>
    <submittedName>
        <fullName evidence="1">Uncharacterized protein</fullName>
    </submittedName>
</protein>
<dbReference type="Proteomes" id="UP000554286">
    <property type="component" value="Unassembled WGS sequence"/>
</dbReference>
<name>A0A7W6RHP4_9PROT</name>
<organism evidence="1 2">
    <name type="scientific">Roseospira visakhapatnamensis</name>
    <dbReference type="NCBI Taxonomy" id="390880"/>
    <lineage>
        <taxon>Bacteria</taxon>
        <taxon>Pseudomonadati</taxon>
        <taxon>Pseudomonadota</taxon>
        <taxon>Alphaproteobacteria</taxon>
        <taxon>Rhodospirillales</taxon>
        <taxon>Rhodospirillaceae</taxon>
        <taxon>Roseospira</taxon>
    </lineage>
</organism>
<evidence type="ECO:0000313" key="1">
    <source>
        <dbReference type="EMBL" id="MBB4268078.1"/>
    </source>
</evidence>